<evidence type="ECO:0000256" key="18">
    <source>
        <dbReference type="HAMAP-Rule" id="MF_03216"/>
    </source>
</evidence>
<sequence length="194" mass="21696">MTLIDFTQPTLYFSASFIVFNPLFWNIVARSEYKQQILSRWFPKREWACYALAATIFTLGIARDAAYERALRSQPAHELLQGPVSNALAVALIACGNILVLTSFWALGITGTFLGDYFGILMDDMVTGFPFNVSSAPMYVGSTMSFVGTALWMGKPAGLALSCLVWCVYKVALAYEDPFTAEIYRKRNQEKKTH</sequence>
<evidence type="ECO:0000256" key="14">
    <source>
        <dbReference type="ARBA" id="ARBA00023264"/>
    </source>
</evidence>
<keyword evidence="13 18" id="KW-0594">Phospholipid biosynthesis</keyword>
<evidence type="ECO:0000256" key="4">
    <source>
        <dbReference type="ARBA" id="ARBA00022603"/>
    </source>
</evidence>
<dbReference type="Pfam" id="PF04191">
    <property type="entry name" value="PEMT"/>
    <property type="match status" value="1"/>
</dbReference>
<feature type="binding site" evidence="18">
    <location>
        <begin position="94"/>
        <end position="96"/>
    </location>
    <ligand>
        <name>S-adenosyl-L-methionine</name>
        <dbReference type="ChEBI" id="CHEBI:59789"/>
    </ligand>
</feature>
<dbReference type="Gene3D" id="1.20.120.1630">
    <property type="match status" value="1"/>
</dbReference>
<keyword evidence="7 18" id="KW-0812">Transmembrane</keyword>
<gene>
    <name evidence="20" type="ORF">K470DRAFT_275206</name>
</gene>
<organism evidence="20 21">
    <name type="scientific">Piedraia hortae CBS 480.64</name>
    <dbReference type="NCBI Taxonomy" id="1314780"/>
    <lineage>
        <taxon>Eukaryota</taxon>
        <taxon>Fungi</taxon>
        <taxon>Dikarya</taxon>
        <taxon>Ascomycota</taxon>
        <taxon>Pezizomycotina</taxon>
        <taxon>Dothideomycetes</taxon>
        <taxon>Dothideomycetidae</taxon>
        <taxon>Capnodiales</taxon>
        <taxon>Piedraiaceae</taxon>
        <taxon>Piedraia</taxon>
    </lineage>
</organism>
<feature type="transmembrane region" description="Helical" evidence="19">
    <location>
        <begin position="12"/>
        <end position="28"/>
    </location>
</feature>
<evidence type="ECO:0000256" key="11">
    <source>
        <dbReference type="ARBA" id="ARBA00023128"/>
    </source>
</evidence>
<feature type="transmembrane region" description="Helical" evidence="19">
    <location>
        <begin position="87"/>
        <end position="115"/>
    </location>
</feature>
<dbReference type="FunFam" id="1.20.120.1630:FF:000005">
    <property type="entry name" value="Phosphatidylethanolamine N-methyltransferase"/>
    <property type="match status" value="1"/>
</dbReference>
<comment type="subcellular location">
    <subcellularLocation>
        <location evidence="18">Endoplasmic reticulum membrane</location>
        <topology evidence="18">Multi-pass membrane protein</topology>
    </subcellularLocation>
    <subcellularLocation>
        <location evidence="18">Mitochondrion membrane</location>
        <topology evidence="18">Multi-pass membrane protein</topology>
    </subcellularLocation>
</comment>
<evidence type="ECO:0000256" key="13">
    <source>
        <dbReference type="ARBA" id="ARBA00023209"/>
    </source>
</evidence>
<evidence type="ECO:0000256" key="19">
    <source>
        <dbReference type="SAM" id="Phobius"/>
    </source>
</evidence>
<feature type="topological domain" description="Lumenal" evidence="18">
    <location>
        <begin position="30"/>
        <end position="41"/>
    </location>
</feature>
<comment type="pathway">
    <text evidence="2">Lipid metabolism.</text>
</comment>
<evidence type="ECO:0000256" key="16">
    <source>
        <dbReference type="ARBA" id="ARBA00052459"/>
    </source>
</evidence>
<dbReference type="Proteomes" id="UP000799421">
    <property type="component" value="Unassembled WGS sequence"/>
</dbReference>
<feature type="topological domain" description="Lumenal" evidence="18">
    <location>
        <begin position="111"/>
        <end position="153"/>
    </location>
</feature>
<evidence type="ECO:0000313" key="20">
    <source>
        <dbReference type="EMBL" id="KAF2862870.1"/>
    </source>
</evidence>
<keyword evidence="4 18" id="KW-0489">Methyltransferase</keyword>
<keyword evidence="5 18" id="KW-0808">Transferase</keyword>
<comment type="function">
    <text evidence="17 18">Catalyzes the second two steps of the methylation pathway of phosphatidylcholine biosynthesis, the SAM-dependent methylation of phosphatidylmonomethylethanolamine (PMME) to phosphatidyldimethylethanolamine (PDME) and of PDME to phosphatidylcholine (PC).</text>
</comment>
<accession>A0A6A7C606</accession>
<keyword evidence="8 18" id="KW-0256">Endoplasmic reticulum</keyword>
<name>A0A6A7C606_9PEZI</name>
<evidence type="ECO:0000256" key="1">
    <source>
        <dbReference type="ARBA" id="ARBA00004969"/>
    </source>
</evidence>
<evidence type="ECO:0000313" key="21">
    <source>
        <dbReference type="Proteomes" id="UP000799421"/>
    </source>
</evidence>
<comment type="catalytic activity">
    <reaction evidence="15">
        <text>a 1,2-diacyl-sn-glycero-3-phospho-N,N-dimethylethanolamine + S-adenosyl-L-methionine = a 1,2-diacyl-sn-glycero-3-phosphocholine + S-adenosyl-L-homocysteine + H(+)</text>
        <dbReference type="Rhea" id="RHEA:32739"/>
        <dbReference type="ChEBI" id="CHEBI:15378"/>
        <dbReference type="ChEBI" id="CHEBI:57643"/>
        <dbReference type="ChEBI" id="CHEBI:57856"/>
        <dbReference type="ChEBI" id="CHEBI:59789"/>
        <dbReference type="ChEBI" id="CHEBI:64572"/>
        <dbReference type="EC" id="2.1.1.71"/>
    </reaction>
</comment>
<dbReference type="GO" id="GO:0031966">
    <property type="term" value="C:mitochondrial membrane"/>
    <property type="evidence" value="ECO:0007669"/>
    <property type="project" value="UniProtKB-SubCell"/>
</dbReference>
<feature type="topological domain" description="Cytoplasmic" evidence="18">
    <location>
        <begin position="63"/>
        <end position="89"/>
    </location>
</feature>
<dbReference type="EMBL" id="MU005964">
    <property type="protein sequence ID" value="KAF2862870.1"/>
    <property type="molecule type" value="Genomic_DNA"/>
</dbReference>
<comment type="pathway">
    <text evidence="1 18">Phospholipid metabolism; phosphatidylcholine biosynthesis.</text>
</comment>
<feature type="topological domain" description="Cytoplasmic" evidence="18">
    <location>
        <begin position="175"/>
        <end position="194"/>
    </location>
</feature>
<keyword evidence="3 18" id="KW-0444">Lipid biosynthesis</keyword>
<evidence type="ECO:0000256" key="15">
    <source>
        <dbReference type="ARBA" id="ARBA00051252"/>
    </source>
</evidence>
<keyword evidence="12 18" id="KW-0472">Membrane</keyword>
<feature type="intramembrane region" description="Helical" evidence="18">
    <location>
        <begin position="9"/>
        <end position="29"/>
    </location>
</feature>
<keyword evidence="9 18" id="KW-1133">Transmembrane helix</keyword>
<evidence type="ECO:0000256" key="6">
    <source>
        <dbReference type="ARBA" id="ARBA00022691"/>
    </source>
</evidence>
<evidence type="ECO:0000256" key="9">
    <source>
        <dbReference type="ARBA" id="ARBA00022989"/>
    </source>
</evidence>
<comment type="catalytic activity">
    <reaction evidence="16 18">
        <text>a 1,2-diacyl-sn-glycero-3-phospho-N-methylethanolamine + S-adenosyl-L-methionine = a 1,2-diacyl-sn-glycero-3-phospho-N,N-dimethylethanolamine + S-adenosyl-L-homocysteine + H(+)</text>
        <dbReference type="Rhea" id="RHEA:32735"/>
        <dbReference type="ChEBI" id="CHEBI:15378"/>
        <dbReference type="ChEBI" id="CHEBI:57856"/>
        <dbReference type="ChEBI" id="CHEBI:59789"/>
        <dbReference type="ChEBI" id="CHEBI:64572"/>
        <dbReference type="ChEBI" id="CHEBI:64573"/>
        <dbReference type="EC" id="2.1.1.71"/>
    </reaction>
</comment>
<dbReference type="AlphaFoldDB" id="A0A6A7C606"/>
<keyword evidence="6 18" id="KW-0949">S-adenosyl-L-methionine</keyword>
<dbReference type="GO" id="GO:0006656">
    <property type="term" value="P:phosphatidylcholine biosynthetic process"/>
    <property type="evidence" value="ECO:0007669"/>
    <property type="project" value="UniProtKB-UniRule"/>
</dbReference>
<keyword evidence="14 18" id="KW-1208">Phospholipid metabolism</keyword>
<dbReference type="InterPro" id="IPR007318">
    <property type="entry name" value="Phopholipid_MeTrfase"/>
</dbReference>
<feature type="topological domain" description="Lumenal" evidence="18">
    <location>
        <begin position="1"/>
        <end position="8"/>
    </location>
</feature>
<evidence type="ECO:0000256" key="5">
    <source>
        <dbReference type="ARBA" id="ARBA00022679"/>
    </source>
</evidence>
<dbReference type="GO" id="GO:0000773">
    <property type="term" value="F:phosphatidyl-N-methylethanolamine N-methyltransferase activity"/>
    <property type="evidence" value="ECO:0007669"/>
    <property type="project" value="UniProtKB-UniRule"/>
</dbReference>
<proteinExistence type="inferred from homology"/>
<dbReference type="GO" id="GO:0032259">
    <property type="term" value="P:methylation"/>
    <property type="evidence" value="ECO:0007669"/>
    <property type="project" value="UniProtKB-KW"/>
</dbReference>
<evidence type="ECO:0000256" key="8">
    <source>
        <dbReference type="ARBA" id="ARBA00022824"/>
    </source>
</evidence>
<dbReference type="PANTHER" id="PTHR15458">
    <property type="entry name" value="PHOSPHATIDYLETHANOLAMINE N-METHYLTRANSFERASE"/>
    <property type="match status" value="1"/>
</dbReference>
<evidence type="ECO:0000256" key="12">
    <source>
        <dbReference type="ARBA" id="ARBA00023136"/>
    </source>
</evidence>
<dbReference type="PROSITE" id="PS51599">
    <property type="entry name" value="SAM_PEMT_PEM2"/>
    <property type="match status" value="1"/>
</dbReference>
<dbReference type="PANTHER" id="PTHR15458:SF5">
    <property type="entry name" value="PHOSPHATIDYLETHANOLAMINE N-METHYLTRANSFERASE"/>
    <property type="match status" value="1"/>
</dbReference>
<dbReference type="PIRSF" id="PIRSF005444">
    <property type="entry name" value="PEMT"/>
    <property type="match status" value="1"/>
</dbReference>
<keyword evidence="21" id="KW-1185">Reference proteome</keyword>
<evidence type="ECO:0000256" key="17">
    <source>
        <dbReference type="ARBA" id="ARBA00056845"/>
    </source>
</evidence>
<dbReference type="HAMAP" id="MF_03216">
    <property type="entry name" value="PLMT"/>
    <property type="match status" value="1"/>
</dbReference>
<feature type="binding site" evidence="18">
    <location>
        <begin position="176"/>
        <end position="177"/>
    </location>
    <ligand>
        <name>S-adenosyl-L-methionine</name>
        <dbReference type="ChEBI" id="CHEBI:59789"/>
    </ligand>
</feature>
<protein>
    <recommendedName>
        <fullName evidence="18">Phosphatidyl-N-methylethanolamine N-methyltransferase</fullName>
        <ecNumber evidence="18">2.1.1.71</ecNumber>
    </recommendedName>
    <alternativeName>
        <fullName evidence="18">Phospholipid methyltransferase</fullName>
        <shortName evidence="18">PLMT</shortName>
    </alternativeName>
</protein>
<evidence type="ECO:0000256" key="7">
    <source>
        <dbReference type="ARBA" id="ARBA00022692"/>
    </source>
</evidence>
<feature type="transmembrane region" description="Helical" evidence="19">
    <location>
        <begin position="48"/>
        <end position="67"/>
    </location>
</feature>
<keyword evidence="10 18" id="KW-0443">Lipid metabolism</keyword>
<dbReference type="EC" id="2.1.1.71" evidence="18"/>
<dbReference type="InterPro" id="IPR024960">
    <property type="entry name" value="PEMT/MFAP"/>
</dbReference>
<dbReference type="GO" id="GO:0005789">
    <property type="term" value="C:endoplasmic reticulum membrane"/>
    <property type="evidence" value="ECO:0007669"/>
    <property type="project" value="UniProtKB-SubCell"/>
</dbReference>
<dbReference type="UniPathway" id="UPA00753"/>
<evidence type="ECO:0000256" key="2">
    <source>
        <dbReference type="ARBA" id="ARBA00005189"/>
    </source>
</evidence>
<keyword evidence="11 18" id="KW-0496">Mitochondrion</keyword>
<reference evidence="20" key="1">
    <citation type="journal article" date="2020" name="Stud. Mycol.">
        <title>101 Dothideomycetes genomes: a test case for predicting lifestyles and emergence of pathogens.</title>
        <authorList>
            <person name="Haridas S."/>
            <person name="Albert R."/>
            <person name="Binder M."/>
            <person name="Bloem J."/>
            <person name="Labutti K."/>
            <person name="Salamov A."/>
            <person name="Andreopoulos B."/>
            <person name="Baker S."/>
            <person name="Barry K."/>
            <person name="Bills G."/>
            <person name="Bluhm B."/>
            <person name="Cannon C."/>
            <person name="Castanera R."/>
            <person name="Culley D."/>
            <person name="Daum C."/>
            <person name="Ezra D."/>
            <person name="Gonzalez J."/>
            <person name="Henrissat B."/>
            <person name="Kuo A."/>
            <person name="Liang C."/>
            <person name="Lipzen A."/>
            <person name="Lutzoni F."/>
            <person name="Magnuson J."/>
            <person name="Mondo S."/>
            <person name="Nolan M."/>
            <person name="Ohm R."/>
            <person name="Pangilinan J."/>
            <person name="Park H.-J."/>
            <person name="Ramirez L."/>
            <person name="Alfaro M."/>
            <person name="Sun H."/>
            <person name="Tritt A."/>
            <person name="Yoshinaga Y."/>
            <person name="Zwiers L.-H."/>
            <person name="Turgeon B."/>
            <person name="Goodwin S."/>
            <person name="Spatafora J."/>
            <person name="Crous P."/>
            <person name="Grigoriev I."/>
        </authorList>
    </citation>
    <scope>NUCLEOTIDE SEQUENCE</scope>
    <source>
        <strain evidence="20">CBS 480.64</strain>
    </source>
</reference>
<comment type="similarity">
    <text evidence="18">Belongs to the class VI-like SAM-binding methyltransferase superfamily. PEMT/PEM2 methyltransferase family.</text>
</comment>
<dbReference type="OrthoDB" id="8300106at2759"/>
<evidence type="ECO:0000256" key="3">
    <source>
        <dbReference type="ARBA" id="ARBA00022516"/>
    </source>
</evidence>
<evidence type="ECO:0000256" key="10">
    <source>
        <dbReference type="ARBA" id="ARBA00023098"/>
    </source>
</evidence>